<evidence type="ECO:0000313" key="1">
    <source>
        <dbReference type="EMBL" id="SVB35105.1"/>
    </source>
</evidence>
<dbReference type="EMBL" id="UINC01038294">
    <property type="protein sequence ID" value="SVB35105.1"/>
    <property type="molecule type" value="Genomic_DNA"/>
</dbReference>
<dbReference type="AlphaFoldDB" id="A0A382DA05"/>
<organism evidence="1">
    <name type="scientific">marine metagenome</name>
    <dbReference type="NCBI Taxonomy" id="408172"/>
    <lineage>
        <taxon>unclassified sequences</taxon>
        <taxon>metagenomes</taxon>
        <taxon>ecological metagenomes</taxon>
    </lineage>
</organism>
<reference evidence="1" key="1">
    <citation type="submission" date="2018-05" db="EMBL/GenBank/DDBJ databases">
        <authorList>
            <person name="Lanie J.A."/>
            <person name="Ng W.-L."/>
            <person name="Kazmierczak K.M."/>
            <person name="Andrzejewski T.M."/>
            <person name="Davidsen T.M."/>
            <person name="Wayne K.J."/>
            <person name="Tettelin H."/>
            <person name="Glass J.I."/>
            <person name="Rusch D."/>
            <person name="Podicherti R."/>
            <person name="Tsui H.-C.T."/>
            <person name="Winkler M.E."/>
        </authorList>
    </citation>
    <scope>NUCLEOTIDE SEQUENCE</scope>
</reference>
<sequence length="64" mass="7493">MVDAHWRMERDAVPIGLKPDFQLFPHRPDFLVRHSLPHDHLTFQVEVPAFFVGKHRISSPIVSH</sequence>
<gene>
    <name evidence="1" type="ORF">METZ01_LOCUS187959</name>
</gene>
<protein>
    <submittedName>
        <fullName evidence="1">Uncharacterized protein</fullName>
    </submittedName>
</protein>
<name>A0A382DA05_9ZZZZ</name>
<accession>A0A382DA05</accession>
<proteinExistence type="predicted"/>